<dbReference type="Proteomes" id="UP000187209">
    <property type="component" value="Unassembled WGS sequence"/>
</dbReference>
<dbReference type="GO" id="GO:0006887">
    <property type="term" value="P:exocytosis"/>
    <property type="evidence" value="ECO:0007669"/>
    <property type="project" value="TreeGrafter"/>
</dbReference>
<name>A0A1R2BLS9_9CILI</name>
<sequence length="142" mass="15514">MAEAVDTKKTLSIINAFAVATGEFLNHFCAKAHKRISAVNRQIERLEALTALLEYKVNSLPADFAPPPAAVPANPQNPNPTGENNAPAELQPEPPKQEIPEEYLPYTRMLKVGVPRVAVKHKMVADGKDPNKIDELVPPTDD</sequence>
<feature type="region of interest" description="Disordered" evidence="2">
    <location>
        <begin position="122"/>
        <end position="142"/>
    </location>
</feature>
<evidence type="ECO:0000256" key="2">
    <source>
        <dbReference type="SAM" id="MobiDB-lite"/>
    </source>
</evidence>
<feature type="compositionally biased region" description="Basic and acidic residues" evidence="2">
    <location>
        <begin position="123"/>
        <end position="135"/>
    </location>
</feature>
<dbReference type="PANTHER" id="PTHR13015:SF0">
    <property type="entry name" value="WASH COMPLEX SUBUNIT 3"/>
    <property type="match status" value="1"/>
</dbReference>
<keyword evidence="4" id="KW-1185">Reference proteome</keyword>
<dbReference type="OrthoDB" id="268027at2759"/>
<dbReference type="PANTHER" id="PTHR13015">
    <property type="entry name" value="PROTEIN AD-016-RELATED"/>
    <property type="match status" value="1"/>
</dbReference>
<dbReference type="EMBL" id="MPUH01000562">
    <property type="protein sequence ID" value="OMJ77684.1"/>
    <property type="molecule type" value="Genomic_DNA"/>
</dbReference>
<proteinExistence type="inferred from homology"/>
<organism evidence="3 4">
    <name type="scientific">Stentor coeruleus</name>
    <dbReference type="NCBI Taxonomy" id="5963"/>
    <lineage>
        <taxon>Eukaryota</taxon>
        <taxon>Sar</taxon>
        <taxon>Alveolata</taxon>
        <taxon>Ciliophora</taxon>
        <taxon>Postciliodesmatophora</taxon>
        <taxon>Heterotrichea</taxon>
        <taxon>Heterotrichida</taxon>
        <taxon>Stentoridae</taxon>
        <taxon>Stentor</taxon>
    </lineage>
</organism>
<evidence type="ECO:0000256" key="1">
    <source>
        <dbReference type="ARBA" id="ARBA00006290"/>
    </source>
</evidence>
<dbReference type="Pfam" id="PF10152">
    <property type="entry name" value="CCDC53"/>
    <property type="match status" value="1"/>
</dbReference>
<dbReference type="AlphaFoldDB" id="A0A1R2BLS9"/>
<comment type="similarity">
    <text evidence="1">Belongs to the CCDC53 family.</text>
</comment>
<dbReference type="GO" id="GO:0071203">
    <property type="term" value="C:WASH complex"/>
    <property type="evidence" value="ECO:0007669"/>
    <property type="project" value="InterPro"/>
</dbReference>
<accession>A0A1R2BLS9</accession>
<feature type="compositionally biased region" description="Pro residues" evidence="2">
    <location>
        <begin position="64"/>
        <end position="78"/>
    </location>
</feature>
<gene>
    <name evidence="3" type="ORF">SteCoe_22680</name>
</gene>
<evidence type="ECO:0000313" key="3">
    <source>
        <dbReference type="EMBL" id="OMJ77684.1"/>
    </source>
</evidence>
<reference evidence="3 4" key="1">
    <citation type="submission" date="2016-11" db="EMBL/GenBank/DDBJ databases">
        <title>The macronuclear genome of Stentor coeruleus: a giant cell with tiny introns.</title>
        <authorList>
            <person name="Slabodnick M."/>
            <person name="Ruby J.G."/>
            <person name="Reiff S.B."/>
            <person name="Swart E.C."/>
            <person name="Gosai S."/>
            <person name="Prabakaran S."/>
            <person name="Witkowska E."/>
            <person name="Larue G.E."/>
            <person name="Fisher S."/>
            <person name="Freeman R.M."/>
            <person name="Gunawardena J."/>
            <person name="Chu W."/>
            <person name="Stover N.A."/>
            <person name="Gregory B.D."/>
            <person name="Nowacki M."/>
            <person name="Derisi J."/>
            <person name="Roy S.W."/>
            <person name="Marshall W.F."/>
            <person name="Sood P."/>
        </authorList>
    </citation>
    <scope>NUCLEOTIDE SEQUENCE [LARGE SCALE GENOMIC DNA]</scope>
    <source>
        <strain evidence="3">WM001</strain>
    </source>
</reference>
<evidence type="ECO:0000313" key="4">
    <source>
        <dbReference type="Proteomes" id="UP000187209"/>
    </source>
</evidence>
<dbReference type="GO" id="GO:0030041">
    <property type="term" value="P:actin filament polymerization"/>
    <property type="evidence" value="ECO:0007669"/>
    <property type="project" value="TreeGrafter"/>
</dbReference>
<dbReference type="InterPro" id="IPR019309">
    <property type="entry name" value="WASHC3"/>
</dbReference>
<comment type="caution">
    <text evidence="3">The sequence shown here is derived from an EMBL/GenBank/DDBJ whole genome shotgun (WGS) entry which is preliminary data.</text>
</comment>
<feature type="region of interest" description="Disordered" evidence="2">
    <location>
        <begin position="64"/>
        <end position="102"/>
    </location>
</feature>
<protein>
    <submittedName>
        <fullName evidence="3">Uncharacterized protein</fullName>
    </submittedName>
</protein>